<dbReference type="SUPFAM" id="SSF46689">
    <property type="entry name" value="Homeodomain-like"/>
    <property type="match status" value="1"/>
</dbReference>
<dbReference type="GO" id="GO:0006313">
    <property type="term" value="P:DNA transposition"/>
    <property type="evidence" value="ECO:0007669"/>
    <property type="project" value="InterPro"/>
</dbReference>
<dbReference type="EMBL" id="QNRQ01000008">
    <property type="protein sequence ID" value="RBP37895.1"/>
    <property type="molecule type" value="Genomic_DNA"/>
</dbReference>
<keyword evidence="1" id="KW-0175">Coiled coil</keyword>
<sequence length="107" mass="12137">MSKNNKFSPEVRERAVRLVQEHRGEYPSQWAAVQSIAPKVGCSGHTLLKWVQLQEVEAGTRPGVPQAEQERIKALEREVKELRRANEILKSASAFFAQAALDRELKK</sequence>
<protein>
    <submittedName>
        <fullName evidence="2">Transposase</fullName>
    </submittedName>
</protein>
<comment type="caution">
    <text evidence="2">The sequence shown here is derived from an EMBL/GenBank/DDBJ whole genome shotgun (WGS) entry which is preliminary data.</text>
</comment>
<name>A0A366H780_9BURK</name>
<evidence type="ECO:0000256" key="1">
    <source>
        <dbReference type="SAM" id="Coils"/>
    </source>
</evidence>
<keyword evidence="3" id="KW-1185">Reference proteome</keyword>
<dbReference type="InterPro" id="IPR002514">
    <property type="entry name" value="Transposase_8"/>
</dbReference>
<dbReference type="InterPro" id="IPR009057">
    <property type="entry name" value="Homeodomain-like_sf"/>
</dbReference>
<dbReference type="Proteomes" id="UP000253628">
    <property type="component" value="Unassembled WGS sequence"/>
</dbReference>
<organism evidence="2 3">
    <name type="scientific">Eoetvoesiella caeni</name>
    <dbReference type="NCBI Taxonomy" id="645616"/>
    <lineage>
        <taxon>Bacteria</taxon>
        <taxon>Pseudomonadati</taxon>
        <taxon>Pseudomonadota</taxon>
        <taxon>Betaproteobacteria</taxon>
        <taxon>Burkholderiales</taxon>
        <taxon>Alcaligenaceae</taxon>
        <taxon>Eoetvoesiella</taxon>
    </lineage>
</organism>
<dbReference type="Pfam" id="PF01527">
    <property type="entry name" value="HTH_Tnp_1"/>
    <property type="match status" value="1"/>
</dbReference>
<dbReference type="InterPro" id="IPR036388">
    <property type="entry name" value="WH-like_DNA-bd_sf"/>
</dbReference>
<evidence type="ECO:0000313" key="3">
    <source>
        <dbReference type="Proteomes" id="UP000253628"/>
    </source>
</evidence>
<dbReference type="GO" id="GO:0003677">
    <property type="term" value="F:DNA binding"/>
    <property type="evidence" value="ECO:0007669"/>
    <property type="project" value="InterPro"/>
</dbReference>
<evidence type="ECO:0000313" key="2">
    <source>
        <dbReference type="EMBL" id="RBP37895.1"/>
    </source>
</evidence>
<reference evidence="2 3" key="1">
    <citation type="submission" date="2018-06" db="EMBL/GenBank/DDBJ databases">
        <title>Genomic Encyclopedia of Type Strains, Phase IV (KMG-IV): sequencing the most valuable type-strain genomes for metagenomic binning, comparative biology and taxonomic classification.</title>
        <authorList>
            <person name="Goeker M."/>
        </authorList>
    </citation>
    <scope>NUCLEOTIDE SEQUENCE [LARGE SCALE GENOMIC DNA]</scope>
    <source>
        <strain evidence="2 3">DSM 25520</strain>
    </source>
</reference>
<feature type="coiled-coil region" evidence="1">
    <location>
        <begin position="65"/>
        <end position="92"/>
    </location>
</feature>
<dbReference type="Gene3D" id="1.10.10.10">
    <property type="entry name" value="Winged helix-like DNA-binding domain superfamily/Winged helix DNA-binding domain"/>
    <property type="match status" value="1"/>
</dbReference>
<dbReference type="GO" id="GO:0004803">
    <property type="term" value="F:transposase activity"/>
    <property type="evidence" value="ECO:0007669"/>
    <property type="project" value="InterPro"/>
</dbReference>
<dbReference type="AlphaFoldDB" id="A0A366H780"/>
<proteinExistence type="predicted"/>
<accession>A0A366H780</accession>
<gene>
    <name evidence="2" type="ORF">DFR37_10877</name>
</gene>